<dbReference type="STRING" id="391625.PPSIR1_26573"/>
<sequence length="241" mass="25094">MESMRVARYVGATLAMVSLGCEGPGADEAGGVSGDTATEGSKPTCELVSTTELASVDTVAPNGRSGADILAVIPESFETTLTWELSSNGAEVEVQGASGQSSALTLTFDVPMDPQVFFEDWEATDPSGEVVHDVDVVCDDFVRTVIGVSAATEDGALAFELSGVDVGFGPDHPETGDWAKPFIYATRDLSSPNVNFLAPVAQPADAGKTLGLIFEAPQISGSLTVYATSSDETHRLVVARW</sequence>
<dbReference type="AlphaFoldDB" id="A6GA80"/>
<organism evidence="1 2">
    <name type="scientific">Plesiocystis pacifica SIR-1</name>
    <dbReference type="NCBI Taxonomy" id="391625"/>
    <lineage>
        <taxon>Bacteria</taxon>
        <taxon>Pseudomonadati</taxon>
        <taxon>Myxococcota</taxon>
        <taxon>Polyangia</taxon>
        <taxon>Nannocystales</taxon>
        <taxon>Nannocystaceae</taxon>
        <taxon>Plesiocystis</taxon>
    </lineage>
</organism>
<comment type="caution">
    <text evidence="1">The sequence shown here is derived from an EMBL/GenBank/DDBJ whole genome shotgun (WGS) entry which is preliminary data.</text>
</comment>
<evidence type="ECO:0000313" key="1">
    <source>
        <dbReference type="EMBL" id="EDM77182.1"/>
    </source>
</evidence>
<name>A6GA80_9BACT</name>
<dbReference type="EMBL" id="ABCS01000050">
    <property type="protein sequence ID" value="EDM77182.1"/>
    <property type="molecule type" value="Genomic_DNA"/>
</dbReference>
<protein>
    <recommendedName>
        <fullName evidence="3">Lipoprotein</fullName>
    </recommendedName>
</protein>
<reference evidence="1 2" key="1">
    <citation type="submission" date="2007-06" db="EMBL/GenBank/DDBJ databases">
        <authorList>
            <person name="Shimkets L."/>
            <person name="Ferriera S."/>
            <person name="Johnson J."/>
            <person name="Kravitz S."/>
            <person name="Beeson K."/>
            <person name="Sutton G."/>
            <person name="Rogers Y.-H."/>
            <person name="Friedman R."/>
            <person name="Frazier M."/>
            <person name="Venter J.C."/>
        </authorList>
    </citation>
    <scope>NUCLEOTIDE SEQUENCE [LARGE SCALE GENOMIC DNA]</scope>
    <source>
        <strain evidence="1 2">SIR-1</strain>
    </source>
</reference>
<keyword evidence="2" id="KW-1185">Reference proteome</keyword>
<dbReference type="PROSITE" id="PS51257">
    <property type="entry name" value="PROKAR_LIPOPROTEIN"/>
    <property type="match status" value="1"/>
</dbReference>
<accession>A6GA80</accession>
<evidence type="ECO:0000313" key="2">
    <source>
        <dbReference type="Proteomes" id="UP000005801"/>
    </source>
</evidence>
<evidence type="ECO:0008006" key="3">
    <source>
        <dbReference type="Google" id="ProtNLM"/>
    </source>
</evidence>
<dbReference type="Proteomes" id="UP000005801">
    <property type="component" value="Unassembled WGS sequence"/>
</dbReference>
<proteinExistence type="predicted"/>
<gene>
    <name evidence="1" type="ORF">PPSIR1_26573</name>
</gene>